<reference evidence="3" key="1">
    <citation type="submission" date="2022-12" db="EMBL/GenBank/DDBJ databases">
        <authorList>
            <person name="Webb A."/>
        </authorList>
    </citation>
    <scope>NUCLEOTIDE SEQUENCE</scope>
    <source>
        <strain evidence="3">Pd1</strain>
    </source>
</reference>
<evidence type="ECO:0000313" key="4">
    <source>
        <dbReference type="Proteomes" id="UP001162029"/>
    </source>
</evidence>
<dbReference type="EMBL" id="CANTFM010001565">
    <property type="protein sequence ID" value="CAI5741177.1"/>
    <property type="molecule type" value="Genomic_DNA"/>
</dbReference>
<dbReference type="PANTHER" id="PTHR15600:SF42">
    <property type="entry name" value="SACSIN"/>
    <property type="match status" value="1"/>
</dbReference>
<accession>A0AAV0UXE5</accession>
<keyword evidence="4" id="KW-1185">Reference proteome</keyword>
<evidence type="ECO:0000259" key="2">
    <source>
        <dbReference type="Pfam" id="PF25794"/>
    </source>
</evidence>
<dbReference type="Pfam" id="PF25794">
    <property type="entry name" value="SACS"/>
    <property type="match status" value="1"/>
</dbReference>
<evidence type="ECO:0000313" key="3">
    <source>
        <dbReference type="EMBL" id="CAI5741177.1"/>
    </source>
</evidence>
<feature type="domain" description="Sacsin/Nov" evidence="2">
    <location>
        <begin position="831"/>
        <end position="1046"/>
    </location>
</feature>
<dbReference type="InterPro" id="IPR058210">
    <property type="entry name" value="SACS/Nov_dom"/>
</dbReference>
<proteinExistence type="predicted"/>
<sequence length="1843" mass="206843">MDGKFGRICFNEKTLRSSDLDWQSEKQQLPYFFGSAIEEQLLADFPHRVKAILASFLPHVLGRCWSKPEEDVFTLYLTSQSKDKKDWIRLLWKYVEAQLQTIQQLPQAFTKWPLVPIMCDDGNQWVCLSADVSLVLPHSEAPALLPDALRQLQHTLAKVGIHIMDTVYVTGERSAQWLLAHKYAYKLTSNGLLASLSRYQLRQNRQSFDEVFAATTSADRQVLCDFFSQNTFDAMSNDFQPILFELPIFPVHGKPVFNAASTQHDDHVQFVSLRRGGYLPGTDADTRILSDSFFRVEKEATRRFLRYCGIEELTYTAILLDHIFPQLPFLERQDGDLVDSVIIGALETLPFHQRNDERFREVISTHAVIPSRKRIFRAVNQLHDPSVSELSELVGENSLPAHAFSTSSIVGILRSLGLRTGLSCHAVLESARSIEAMYRDDDVESADRACLKAHSLLTIVNKHFDSMMSESALSDCTADQEENSEKQAMEEIMAILKEVQWLPVLIKSPDPAMPWKSSTTSGGQRALLSSALNMRPLKDAWFCSSSMNILDGELTSEALVAEFGWQEKVGPLVMAKQLEAIGSLWEEYCCKKETGSLLLSSSSPNWRFPLSEVYLMYEDLENYRLSDEEGWTISPLYRKLANALWIWTGKGFAYPCQFAVNAHASLEPLLYCCPSEHIIPHSLLASFGIKDTFSTVDYLEAIMRLPRNTVLSKKQVVACLKIYELVAEDRLALESALDSFASQEMVLLDQANYLIPAVQLTFDDMEWDKSREVRRGANFVSKEVPHTVALLLGAASLHLKLAQTSVTSRHVLCPSADALQSVLPPQSEWHHALLWETIFAADQFGGTQVDFFLDYRHHSSQRVIEPSLQPLQDEALCIHIHDVVLSEDDINNLFHGKSSRAGLLCGFIASDCMQILSGEDFYVLDPTGCYLSSSAGAARALISASGRAACIGRRYEMLSQNFVRYPDQLLPFTTLPSCPSNVSRGTQSTLIRFPWRKMGSIVSSYVLDSSKAEKLITFLKSQLYQTLIFTESVYYLSLWSVGEGSNCHGVVSLDAPKLTLQKRNMTRQNKEWKKKFSLQSFFKSAVIPENQMGFTVNLELENRLHRDTWLFADNNGLGRSRDLACTPVHEMLHSTPYVSVASHILRNSSPAPCLRGSVYEITNTGQFVGLPVHINGCFKKTKDKNLALTGFSNQAGRGDADGASGSEEQIAAGWNRILLEDGAADAYAKLLMVAKRYYARKSPKAFYNIWPTLQKRRGEKELGALVQTHTYHSIETRELFLCTDGRFRVLSGGYQLNLGGMNIQVASFAQLHFPAFDVPTRILEDCSRLLPSYIYTVTPEVMRRFLRSVSSSEVHSDICLSMLEYCLSDLPFPLPSETDPLWAEFHGLSLLPLEDGSIGVLRVNQRHTSYVLASFNQIELLRPLGHLFVSLVASERLHNFFSEARFTSVFGLASFSIKILSDNIEKILPSSWKNQTIVHWDPNSPIEVDQLWLYRFWQVVHFERRSLGYFANWPLIPVKGSRSERGSSDEEESGGENGDPDNGEIANDNEMASVSDDSASSGAKRLLKTDDTAPLPAQNRESLGGLPKNDEGVPLPPDSIFLQETVRNDDEANAADVESAGISEGFAVPVYPVEDESHEFCSRNTLHKVLVDLNVAMMELAYFGQERDIIPSSADVGLIVLDGIFASVWETLRWKEFSQAHAVLLAEFFSHNGNANGGYNRVQLEKLKQLPIFVNVCNTLCALSGGLDFFLIPPDLNLTDIPLPLGAQQCFLKSNPRLNAFYQDLGVEKMSDSKLLIYVLPMYGELLESQRNQILQTYFAEVAIITWQRGTDRLTPDIGLISR</sequence>
<dbReference type="PANTHER" id="PTHR15600">
    <property type="entry name" value="SACSIN"/>
    <property type="match status" value="1"/>
</dbReference>
<comment type="caution">
    <text evidence="3">The sequence shown here is derived from an EMBL/GenBank/DDBJ whole genome shotgun (WGS) entry which is preliminary data.</text>
</comment>
<protein>
    <recommendedName>
        <fullName evidence="2">Sacsin/Nov domain-containing protein</fullName>
    </recommendedName>
</protein>
<evidence type="ECO:0000256" key="1">
    <source>
        <dbReference type="SAM" id="MobiDB-lite"/>
    </source>
</evidence>
<feature type="compositionally biased region" description="Acidic residues" evidence="1">
    <location>
        <begin position="1529"/>
        <end position="1542"/>
    </location>
</feature>
<feature type="compositionally biased region" description="Low complexity" evidence="1">
    <location>
        <begin position="1552"/>
        <end position="1561"/>
    </location>
</feature>
<dbReference type="InterPro" id="IPR052972">
    <property type="entry name" value="Sacsin_chaperone_reg"/>
</dbReference>
<dbReference type="Proteomes" id="UP001162029">
    <property type="component" value="Unassembled WGS sequence"/>
</dbReference>
<name>A0AAV0UXE5_9STRA</name>
<dbReference type="GO" id="GO:0030544">
    <property type="term" value="F:Hsp70 protein binding"/>
    <property type="evidence" value="ECO:0007669"/>
    <property type="project" value="TreeGrafter"/>
</dbReference>
<organism evidence="3 4">
    <name type="scientific">Peronospora destructor</name>
    <dbReference type="NCBI Taxonomy" id="86335"/>
    <lineage>
        <taxon>Eukaryota</taxon>
        <taxon>Sar</taxon>
        <taxon>Stramenopiles</taxon>
        <taxon>Oomycota</taxon>
        <taxon>Peronosporomycetes</taxon>
        <taxon>Peronosporales</taxon>
        <taxon>Peronosporaceae</taxon>
        <taxon>Peronospora</taxon>
    </lineage>
</organism>
<gene>
    <name evidence="3" type="ORF">PDE001_LOCUS7721</name>
</gene>
<feature type="region of interest" description="Disordered" evidence="1">
    <location>
        <begin position="1520"/>
        <end position="1597"/>
    </location>
</feature>